<comment type="caution">
    <text evidence="3">The sequence shown here is derived from an EMBL/GenBank/DDBJ whole genome shotgun (WGS) entry which is preliminary data.</text>
</comment>
<name>A0ABN9QTY7_9DINO</name>
<evidence type="ECO:0000256" key="2">
    <source>
        <dbReference type="SAM" id="Phobius"/>
    </source>
</evidence>
<feature type="region of interest" description="Disordered" evidence="1">
    <location>
        <begin position="152"/>
        <end position="338"/>
    </location>
</feature>
<evidence type="ECO:0000313" key="3">
    <source>
        <dbReference type="EMBL" id="CAK0807131.1"/>
    </source>
</evidence>
<keyword evidence="2" id="KW-0812">Transmembrane</keyword>
<accession>A0ABN9QTY7</accession>
<evidence type="ECO:0000256" key="1">
    <source>
        <dbReference type="SAM" id="MobiDB-lite"/>
    </source>
</evidence>
<feature type="compositionally biased region" description="Pro residues" evidence="1">
    <location>
        <begin position="277"/>
        <end position="288"/>
    </location>
</feature>
<keyword evidence="4" id="KW-1185">Reference proteome</keyword>
<keyword evidence="2" id="KW-0472">Membrane</keyword>
<feature type="compositionally biased region" description="Low complexity" evidence="1">
    <location>
        <begin position="152"/>
        <end position="173"/>
    </location>
</feature>
<gene>
    <name evidence="3" type="ORF">PCOR1329_LOCUS13098</name>
</gene>
<feature type="compositionally biased region" description="Low complexity" evidence="1">
    <location>
        <begin position="241"/>
        <end position="255"/>
    </location>
</feature>
<keyword evidence="2" id="KW-1133">Transmembrane helix</keyword>
<feature type="non-terminal residue" evidence="3">
    <location>
        <position position="338"/>
    </location>
</feature>
<evidence type="ECO:0000313" key="4">
    <source>
        <dbReference type="Proteomes" id="UP001189429"/>
    </source>
</evidence>
<protein>
    <submittedName>
        <fullName evidence="3">Uncharacterized protein</fullName>
    </submittedName>
</protein>
<proteinExistence type="predicted"/>
<dbReference type="EMBL" id="CAUYUJ010003856">
    <property type="protein sequence ID" value="CAK0807131.1"/>
    <property type="molecule type" value="Genomic_DNA"/>
</dbReference>
<reference evidence="3" key="1">
    <citation type="submission" date="2023-10" db="EMBL/GenBank/DDBJ databases">
        <authorList>
            <person name="Chen Y."/>
            <person name="Shah S."/>
            <person name="Dougan E. K."/>
            <person name="Thang M."/>
            <person name="Chan C."/>
        </authorList>
    </citation>
    <scope>NUCLEOTIDE SEQUENCE [LARGE SCALE GENOMIC DNA]</scope>
</reference>
<organism evidence="3 4">
    <name type="scientific">Prorocentrum cordatum</name>
    <dbReference type="NCBI Taxonomy" id="2364126"/>
    <lineage>
        <taxon>Eukaryota</taxon>
        <taxon>Sar</taxon>
        <taxon>Alveolata</taxon>
        <taxon>Dinophyceae</taxon>
        <taxon>Prorocentrales</taxon>
        <taxon>Prorocentraceae</taxon>
        <taxon>Prorocentrum</taxon>
    </lineage>
</organism>
<feature type="transmembrane region" description="Helical" evidence="2">
    <location>
        <begin position="58"/>
        <end position="81"/>
    </location>
</feature>
<feature type="non-terminal residue" evidence="3">
    <location>
        <position position="1"/>
    </location>
</feature>
<feature type="region of interest" description="Disordered" evidence="1">
    <location>
        <begin position="90"/>
        <end position="128"/>
    </location>
</feature>
<feature type="compositionally biased region" description="Low complexity" evidence="1">
    <location>
        <begin position="116"/>
        <end position="128"/>
    </location>
</feature>
<dbReference type="Proteomes" id="UP001189429">
    <property type="component" value="Unassembled WGS sequence"/>
</dbReference>
<sequence>ATGVGLNLSRGANGSVVCLATVGGGAYTALLGPDGVTGTTVAFDGADVEELREAGPGLIVALAAAGAVALLATGGVGCYCARSRSRSRKNGRVSAAGAAGEGGANEDPGPVGGGRRASASSGGSLSSASLREHSFMRRLADDPNLFRLAGAGSAEPSSFAPSSAPLSPSPRSARSGRRWSLTTSVSSLRGRGMLGPLDDAPASPGGRPPPPPSPTDDAYSRWASRALDQILQRRNSQELHPPTGRLPAALAAGLHAPPPPPLIAPGQAAGESVAQFPFPPPPRRPPPLAVGGGIELPTSRAPPGVPPAAGLGQAALWSLEAGPPPPPPFGASGGAASG</sequence>